<organism evidence="2 3">
    <name type="scientific">Sistotremastrum niveocremeum HHB9708</name>
    <dbReference type="NCBI Taxonomy" id="1314777"/>
    <lineage>
        <taxon>Eukaryota</taxon>
        <taxon>Fungi</taxon>
        <taxon>Dikarya</taxon>
        <taxon>Basidiomycota</taxon>
        <taxon>Agaricomycotina</taxon>
        <taxon>Agaricomycetes</taxon>
        <taxon>Sistotremastrales</taxon>
        <taxon>Sistotremastraceae</taxon>
        <taxon>Sertulicium</taxon>
        <taxon>Sertulicium niveocremeum</taxon>
    </lineage>
</organism>
<reference evidence="2 3" key="1">
    <citation type="journal article" date="2016" name="Mol. Biol. Evol.">
        <title>Comparative Genomics of Early-Diverging Mushroom-Forming Fungi Provides Insights into the Origins of Lignocellulose Decay Capabilities.</title>
        <authorList>
            <person name="Nagy L.G."/>
            <person name="Riley R."/>
            <person name="Tritt A."/>
            <person name="Adam C."/>
            <person name="Daum C."/>
            <person name="Floudas D."/>
            <person name="Sun H."/>
            <person name="Yadav J.S."/>
            <person name="Pangilinan J."/>
            <person name="Larsson K.H."/>
            <person name="Matsuura K."/>
            <person name="Barry K."/>
            <person name="Labutti K."/>
            <person name="Kuo R."/>
            <person name="Ohm R.A."/>
            <person name="Bhattacharya S.S."/>
            <person name="Shirouzu T."/>
            <person name="Yoshinaga Y."/>
            <person name="Martin F.M."/>
            <person name="Grigoriev I.V."/>
            <person name="Hibbett D.S."/>
        </authorList>
    </citation>
    <scope>NUCLEOTIDE SEQUENCE [LARGE SCALE GENOMIC DNA]</scope>
    <source>
        <strain evidence="2 3">HHB9708</strain>
    </source>
</reference>
<dbReference type="EMBL" id="KV419401">
    <property type="protein sequence ID" value="KZS95482.1"/>
    <property type="molecule type" value="Genomic_DNA"/>
</dbReference>
<evidence type="ECO:0000313" key="3">
    <source>
        <dbReference type="Proteomes" id="UP000076722"/>
    </source>
</evidence>
<keyword evidence="1" id="KW-1133">Transmembrane helix</keyword>
<accession>A0A164WYM3</accession>
<sequence length="76" mass="8994">MTSCTRCRIFIKIPLYTPRIVFVNAFYIARSCQRDVQILGNDVYELIWIYLLIAIITLIELLLAHCQRRSVQMLFV</sequence>
<protein>
    <submittedName>
        <fullName evidence="2">Uncharacterized protein</fullName>
    </submittedName>
</protein>
<keyword evidence="3" id="KW-1185">Reference proteome</keyword>
<name>A0A164WYM3_9AGAM</name>
<dbReference type="Proteomes" id="UP000076722">
    <property type="component" value="Unassembled WGS sequence"/>
</dbReference>
<keyword evidence="1" id="KW-0812">Transmembrane</keyword>
<proteinExistence type="predicted"/>
<evidence type="ECO:0000313" key="2">
    <source>
        <dbReference type="EMBL" id="KZS95482.1"/>
    </source>
</evidence>
<dbReference type="AlphaFoldDB" id="A0A164WYM3"/>
<keyword evidence="1" id="KW-0472">Membrane</keyword>
<evidence type="ECO:0000256" key="1">
    <source>
        <dbReference type="SAM" id="Phobius"/>
    </source>
</evidence>
<feature type="transmembrane region" description="Helical" evidence="1">
    <location>
        <begin position="47"/>
        <end position="64"/>
    </location>
</feature>
<gene>
    <name evidence="2" type="ORF">SISNIDRAFT_452117</name>
</gene>